<name>A0A0C3M8N9_9AGAM</name>
<feature type="region of interest" description="Disordered" evidence="1">
    <location>
        <begin position="44"/>
        <end position="123"/>
    </location>
</feature>
<dbReference type="HOGENOM" id="CLU_1846586_0_0_1"/>
<evidence type="ECO:0000256" key="1">
    <source>
        <dbReference type="SAM" id="MobiDB-lite"/>
    </source>
</evidence>
<dbReference type="Proteomes" id="UP000054248">
    <property type="component" value="Unassembled WGS sequence"/>
</dbReference>
<proteinExistence type="predicted"/>
<reference evidence="3" key="2">
    <citation type="submission" date="2015-01" db="EMBL/GenBank/DDBJ databases">
        <title>Evolutionary Origins and Diversification of the Mycorrhizal Mutualists.</title>
        <authorList>
            <consortium name="DOE Joint Genome Institute"/>
            <consortium name="Mycorrhizal Genomics Consortium"/>
            <person name="Kohler A."/>
            <person name="Kuo A."/>
            <person name="Nagy L.G."/>
            <person name="Floudas D."/>
            <person name="Copeland A."/>
            <person name="Barry K.W."/>
            <person name="Cichocki N."/>
            <person name="Veneault-Fourrey C."/>
            <person name="LaButti K."/>
            <person name="Lindquist E.A."/>
            <person name="Lipzen A."/>
            <person name="Lundell T."/>
            <person name="Morin E."/>
            <person name="Murat C."/>
            <person name="Riley R."/>
            <person name="Ohm R."/>
            <person name="Sun H."/>
            <person name="Tunlid A."/>
            <person name="Henrissat B."/>
            <person name="Grigoriev I.V."/>
            <person name="Hibbett D.S."/>
            <person name="Martin F."/>
        </authorList>
    </citation>
    <scope>NUCLEOTIDE SEQUENCE [LARGE SCALE GENOMIC DNA]</scope>
    <source>
        <strain evidence="3">MUT 4182</strain>
    </source>
</reference>
<evidence type="ECO:0000313" key="3">
    <source>
        <dbReference type="Proteomes" id="UP000054248"/>
    </source>
</evidence>
<dbReference type="AlphaFoldDB" id="A0A0C3M8N9"/>
<reference evidence="2 3" key="1">
    <citation type="submission" date="2014-04" db="EMBL/GenBank/DDBJ databases">
        <authorList>
            <consortium name="DOE Joint Genome Institute"/>
            <person name="Kuo A."/>
            <person name="Girlanda M."/>
            <person name="Perotto S."/>
            <person name="Kohler A."/>
            <person name="Nagy L.G."/>
            <person name="Floudas D."/>
            <person name="Copeland A."/>
            <person name="Barry K.W."/>
            <person name="Cichocki N."/>
            <person name="Veneault-Fourrey C."/>
            <person name="LaButti K."/>
            <person name="Lindquist E.A."/>
            <person name="Lipzen A."/>
            <person name="Lundell T."/>
            <person name="Morin E."/>
            <person name="Murat C."/>
            <person name="Sun H."/>
            <person name="Tunlid A."/>
            <person name="Henrissat B."/>
            <person name="Grigoriev I.V."/>
            <person name="Hibbett D.S."/>
            <person name="Martin F."/>
            <person name="Nordberg H.P."/>
            <person name="Cantor M.N."/>
            <person name="Hua S.X."/>
        </authorList>
    </citation>
    <scope>NUCLEOTIDE SEQUENCE [LARGE SCALE GENOMIC DNA]</scope>
    <source>
        <strain evidence="2 3">MUT 4182</strain>
    </source>
</reference>
<protein>
    <submittedName>
        <fullName evidence="2">Uncharacterized protein</fullName>
    </submittedName>
</protein>
<feature type="compositionally biased region" description="Polar residues" evidence="1">
    <location>
        <begin position="44"/>
        <end position="59"/>
    </location>
</feature>
<sequence>MRMPLWLQNLFPETVGRFSLAKAITNTLGDFYGSLEPEIDFSLKDSTANPSATAGSTHNAGVPLSSKKEDSECSDADGEGTPLPLNTNGKHDAGVWFSSEKEDGECSSDADGEDTPLVSPSASLVPFSEGHRLADLPAY</sequence>
<organism evidence="2 3">
    <name type="scientific">Tulasnella calospora MUT 4182</name>
    <dbReference type="NCBI Taxonomy" id="1051891"/>
    <lineage>
        <taxon>Eukaryota</taxon>
        <taxon>Fungi</taxon>
        <taxon>Dikarya</taxon>
        <taxon>Basidiomycota</taxon>
        <taxon>Agaricomycotina</taxon>
        <taxon>Agaricomycetes</taxon>
        <taxon>Cantharellales</taxon>
        <taxon>Tulasnellaceae</taxon>
        <taxon>Tulasnella</taxon>
    </lineage>
</organism>
<feature type="compositionally biased region" description="Acidic residues" evidence="1">
    <location>
        <begin position="102"/>
        <end position="114"/>
    </location>
</feature>
<accession>A0A0C3M8N9</accession>
<evidence type="ECO:0000313" key="2">
    <source>
        <dbReference type="EMBL" id="KIO30082.1"/>
    </source>
</evidence>
<gene>
    <name evidence="2" type="ORF">M407DRAFT_20749</name>
</gene>
<keyword evidence="3" id="KW-1185">Reference proteome</keyword>
<dbReference type="EMBL" id="KN822975">
    <property type="protein sequence ID" value="KIO30082.1"/>
    <property type="molecule type" value="Genomic_DNA"/>
</dbReference>